<evidence type="ECO:0000313" key="1">
    <source>
        <dbReference type="EMBL" id="EKC18091.1"/>
    </source>
</evidence>
<protein>
    <submittedName>
        <fullName evidence="1">Uncharacterized protein</fullName>
    </submittedName>
</protein>
<dbReference type="EMBL" id="JH823239">
    <property type="protein sequence ID" value="EKC18091.1"/>
    <property type="molecule type" value="Genomic_DNA"/>
</dbReference>
<proteinExistence type="predicted"/>
<dbReference type="AlphaFoldDB" id="K1Q9N0"/>
<accession>K1Q9N0</accession>
<organism evidence="1">
    <name type="scientific">Magallana gigas</name>
    <name type="common">Pacific oyster</name>
    <name type="synonym">Crassostrea gigas</name>
    <dbReference type="NCBI Taxonomy" id="29159"/>
    <lineage>
        <taxon>Eukaryota</taxon>
        <taxon>Metazoa</taxon>
        <taxon>Spiralia</taxon>
        <taxon>Lophotrochozoa</taxon>
        <taxon>Mollusca</taxon>
        <taxon>Bivalvia</taxon>
        <taxon>Autobranchia</taxon>
        <taxon>Pteriomorphia</taxon>
        <taxon>Ostreida</taxon>
        <taxon>Ostreoidea</taxon>
        <taxon>Ostreidae</taxon>
        <taxon>Magallana</taxon>
    </lineage>
</organism>
<sequence length="57" mass="6620">MAKSIEKADDGGDNNSRQIKHRLKPLDQVLYAVDKRYQRLRSLTMSDGIFIITSRLR</sequence>
<name>K1Q9N0_MAGGI</name>
<gene>
    <name evidence="1" type="ORF">CGI_10015582</name>
</gene>
<dbReference type="InParanoid" id="K1Q9N0"/>
<dbReference type="HOGENOM" id="CLU_2998474_0_0_1"/>
<reference evidence="1" key="1">
    <citation type="journal article" date="2012" name="Nature">
        <title>The oyster genome reveals stress adaptation and complexity of shell formation.</title>
        <authorList>
            <person name="Zhang G."/>
            <person name="Fang X."/>
            <person name="Guo X."/>
            <person name="Li L."/>
            <person name="Luo R."/>
            <person name="Xu F."/>
            <person name="Yang P."/>
            <person name="Zhang L."/>
            <person name="Wang X."/>
            <person name="Qi H."/>
            <person name="Xiong Z."/>
            <person name="Que H."/>
            <person name="Xie Y."/>
            <person name="Holland P.W."/>
            <person name="Paps J."/>
            <person name="Zhu Y."/>
            <person name="Wu F."/>
            <person name="Chen Y."/>
            <person name="Wang J."/>
            <person name="Peng C."/>
            <person name="Meng J."/>
            <person name="Yang L."/>
            <person name="Liu J."/>
            <person name="Wen B."/>
            <person name="Zhang N."/>
            <person name="Huang Z."/>
            <person name="Zhu Q."/>
            <person name="Feng Y."/>
            <person name="Mount A."/>
            <person name="Hedgecock D."/>
            <person name="Xu Z."/>
            <person name="Liu Y."/>
            <person name="Domazet-Loso T."/>
            <person name="Du Y."/>
            <person name="Sun X."/>
            <person name="Zhang S."/>
            <person name="Liu B."/>
            <person name="Cheng P."/>
            <person name="Jiang X."/>
            <person name="Li J."/>
            <person name="Fan D."/>
            <person name="Wang W."/>
            <person name="Fu W."/>
            <person name="Wang T."/>
            <person name="Wang B."/>
            <person name="Zhang J."/>
            <person name="Peng Z."/>
            <person name="Li Y."/>
            <person name="Li N."/>
            <person name="Wang J."/>
            <person name="Chen M."/>
            <person name="He Y."/>
            <person name="Tan F."/>
            <person name="Song X."/>
            <person name="Zheng Q."/>
            <person name="Huang R."/>
            <person name="Yang H."/>
            <person name="Du X."/>
            <person name="Chen L."/>
            <person name="Yang M."/>
            <person name="Gaffney P.M."/>
            <person name="Wang S."/>
            <person name="Luo L."/>
            <person name="She Z."/>
            <person name="Ming Y."/>
            <person name="Huang W."/>
            <person name="Zhang S."/>
            <person name="Huang B."/>
            <person name="Zhang Y."/>
            <person name="Qu T."/>
            <person name="Ni P."/>
            <person name="Miao G."/>
            <person name="Wang J."/>
            <person name="Wang Q."/>
            <person name="Steinberg C.E."/>
            <person name="Wang H."/>
            <person name="Li N."/>
            <person name="Qian L."/>
            <person name="Zhang G."/>
            <person name="Li Y."/>
            <person name="Yang H."/>
            <person name="Liu X."/>
            <person name="Wang J."/>
            <person name="Yin Y."/>
            <person name="Wang J."/>
        </authorList>
    </citation>
    <scope>NUCLEOTIDE SEQUENCE [LARGE SCALE GENOMIC DNA]</scope>
    <source>
        <strain evidence="1">05x7-T-G4-1.051#20</strain>
    </source>
</reference>